<organism evidence="1 2">
    <name type="scientific">Dermacentor silvarum</name>
    <name type="common">Tick</name>
    <dbReference type="NCBI Taxonomy" id="543639"/>
    <lineage>
        <taxon>Eukaryota</taxon>
        <taxon>Metazoa</taxon>
        <taxon>Ecdysozoa</taxon>
        <taxon>Arthropoda</taxon>
        <taxon>Chelicerata</taxon>
        <taxon>Arachnida</taxon>
        <taxon>Acari</taxon>
        <taxon>Parasitiformes</taxon>
        <taxon>Ixodida</taxon>
        <taxon>Ixodoidea</taxon>
        <taxon>Ixodidae</taxon>
        <taxon>Rhipicephalinae</taxon>
        <taxon>Dermacentor</taxon>
    </lineage>
</organism>
<sequence length="338" mass="38563">MLVEHRRFLKCNNATVGSNVACKPGSQNFYRDVDGVYLNIGYPEQNVRSALSYKPLDGDLFVASYPKCGTTWMQHIVYSILRDGAAPANIMEFMSSSPFLEFMGADGARAMPRPGAIKTHLPFNKVPYSTQAKYIYVTRNPYDCCVSAYYHVKNFHSMIFDGTFDEYFDMFVQGKVDYGSYFAHLLSWYEHRGDGNVLFLTYEDLKKDTRGCVLKIADFVDKQQYGDRLRQHPEVLDKVLDTISIESMRKLYSQLGEWAKQMASMPLEALPEAMRSAIETVKQMLSTPIKGDFVRKGIVGDWKNHFSSEQVARMKELIAARTAGSDVMDIWKDTDLPR</sequence>
<accession>A0ACB8DDX3</accession>
<reference evidence="1" key="1">
    <citation type="submission" date="2020-05" db="EMBL/GenBank/DDBJ databases">
        <title>Large-scale comparative analyses of tick genomes elucidate their genetic diversity and vector capacities.</title>
        <authorList>
            <person name="Jia N."/>
            <person name="Wang J."/>
            <person name="Shi W."/>
            <person name="Du L."/>
            <person name="Sun Y."/>
            <person name="Zhan W."/>
            <person name="Jiang J."/>
            <person name="Wang Q."/>
            <person name="Zhang B."/>
            <person name="Ji P."/>
            <person name="Sakyi L.B."/>
            <person name="Cui X."/>
            <person name="Yuan T."/>
            <person name="Jiang B."/>
            <person name="Yang W."/>
            <person name="Lam T.T.-Y."/>
            <person name="Chang Q."/>
            <person name="Ding S."/>
            <person name="Wang X."/>
            <person name="Zhu J."/>
            <person name="Ruan X."/>
            <person name="Zhao L."/>
            <person name="Wei J."/>
            <person name="Que T."/>
            <person name="Du C."/>
            <person name="Cheng J."/>
            <person name="Dai P."/>
            <person name="Han X."/>
            <person name="Huang E."/>
            <person name="Gao Y."/>
            <person name="Liu J."/>
            <person name="Shao H."/>
            <person name="Ye R."/>
            <person name="Li L."/>
            <person name="Wei W."/>
            <person name="Wang X."/>
            <person name="Wang C."/>
            <person name="Yang T."/>
            <person name="Huo Q."/>
            <person name="Li W."/>
            <person name="Guo W."/>
            <person name="Chen H."/>
            <person name="Zhou L."/>
            <person name="Ni X."/>
            <person name="Tian J."/>
            <person name="Zhou Y."/>
            <person name="Sheng Y."/>
            <person name="Liu T."/>
            <person name="Pan Y."/>
            <person name="Xia L."/>
            <person name="Li J."/>
            <person name="Zhao F."/>
            <person name="Cao W."/>
        </authorList>
    </citation>
    <scope>NUCLEOTIDE SEQUENCE</scope>
    <source>
        <strain evidence="1">Dsil-2018</strain>
    </source>
</reference>
<name>A0ACB8DDX3_DERSI</name>
<comment type="caution">
    <text evidence="1">The sequence shown here is derived from an EMBL/GenBank/DDBJ whole genome shotgun (WGS) entry which is preliminary data.</text>
</comment>
<proteinExistence type="predicted"/>
<evidence type="ECO:0000313" key="1">
    <source>
        <dbReference type="EMBL" id="KAH7966279.1"/>
    </source>
</evidence>
<gene>
    <name evidence="1" type="ORF">HPB49_014982</name>
</gene>
<dbReference type="Proteomes" id="UP000821865">
    <property type="component" value="Chromosome 2"/>
</dbReference>
<protein>
    <submittedName>
        <fullName evidence="1">Uncharacterized protein</fullName>
    </submittedName>
</protein>
<evidence type="ECO:0000313" key="2">
    <source>
        <dbReference type="Proteomes" id="UP000821865"/>
    </source>
</evidence>
<keyword evidence="2" id="KW-1185">Reference proteome</keyword>
<dbReference type="EMBL" id="CM023471">
    <property type="protein sequence ID" value="KAH7966279.1"/>
    <property type="molecule type" value="Genomic_DNA"/>
</dbReference>